<name>A0A914Z8B9_9BILA</name>
<proteinExistence type="predicted"/>
<feature type="domain" description="BACK" evidence="1">
    <location>
        <begin position="31"/>
        <end position="102"/>
    </location>
</feature>
<dbReference type="InterPro" id="IPR011705">
    <property type="entry name" value="BACK"/>
</dbReference>
<dbReference type="Proteomes" id="UP000887577">
    <property type="component" value="Unplaced"/>
</dbReference>
<evidence type="ECO:0000313" key="2">
    <source>
        <dbReference type="Proteomes" id="UP000887577"/>
    </source>
</evidence>
<organism evidence="2 3">
    <name type="scientific">Panagrolaimus superbus</name>
    <dbReference type="NCBI Taxonomy" id="310955"/>
    <lineage>
        <taxon>Eukaryota</taxon>
        <taxon>Metazoa</taxon>
        <taxon>Ecdysozoa</taxon>
        <taxon>Nematoda</taxon>
        <taxon>Chromadorea</taxon>
        <taxon>Rhabditida</taxon>
        <taxon>Tylenchina</taxon>
        <taxon>Panagrolaimomorpha</taxon>
        <taxon>Panagrolaimoidea</taxon>
        <taxon>Panagrolaimidae</taxon>
        <taxon>Panagrolaimus</taxon>
    </lineage>
</organism>
<accession>A0A914Z8B9</accession>
<sequence length="133" mass="15516">MAEFYAVQGLKNFCDKFLAASKKSVGKIEELYDVAEKYSLSELKKSVGFFFCHHVKKVCNSEVFITFKKPFVEFLFTVGSYEYNKETGFKAVYKWAEHRVLQDQAVDGDRNFNLQEAIKVEFSTFLPKFNFLK</sequence>
<reference evidence="3" key="1">
    <citation type="submission" date="2022-11" db="UniProtKB">
        <authorList>
            <consortium name="WormBaseParasite"/>
        </authorList>
    </citation>
    <scope>IDENTIFICATION</scope>
</reference>
<dbReference type="AlphaFoldDB" id="A0A914Z8B9"/>
<evidence type="ECO:0000313" key="3">
    <source>
        <dbReference type="WBParaSite" id="PSU_v2.g8143.t1"/>
    </source>
</evidence>
<keyword evidence="2" id="KW-1185">Reference proteome</keyword>
<dbReference type="Gene3D" id="1.25.40.420">
    <property type="match status" value="1"/>
</dbReference>
<protein>
    <submittedName>
        <fullName evidence="3">BACK domain-containing protein</fullName>
    </submittedName>
</protein>
<dbReference type="Pfam" id="PF07707">
    <property type="entry name" value="BACK"/>
    <property type="match status" value="1"/>
</dbReference>
<evidence type="ECO:0000259" key="1">
    <source>
        <dbReference type="Pfam" id="PF07707"/>
    </source>
</evidence>
<dbReference type="WBParaSite" id="PSU_v2.g8143.t1">
    <property type="protein sequence ID" value="PSU_v2.g8143.t1"/>
    <property type="gene ID" value="PSU_v2.g8143"/>
</dbReference>